<feature type="transmembrane region" description="Helical" evidence="9">
    <location>
        <begin position="217"/>
        <end position="240"/>
    </location>
</feature>
<keyword evidence="5 9" id="KW-0812">Transmembrane</keyword>
<gene>
    <name evidence="10" type="ORF">DAKH74_041320</name>
</gene>
<evidence type="ECO:0000313" key="11">
    <source>
        <dbReference type="Proteomes" id="UP001377567"/>
    </source>
</evidence>
<feature type="compositionally biased region" description="Basic and acidic residues" evidence="8">
    <location>
        <begin position="452"/>
        <end position="462"/>
    </location>
</feature>
<comment type="caution">
    <text evidence="10">The sequence shown here is derived from an EMBL/GenBank/DDBJ whole genome shotgun (WGS) entry which is preliminary data.</text>
</comment>
<comment type="subcellular location">
    <subcellularLocation>
        <location evidence="1">Cell membrane</location>
        <topology evidence="1">Multi-pass membrane protein</topology>
    </subcellularLocation>
</comment>
<dbReference type="Pfam" id="PF03595">
    <property type="entry name" value="SLAC1"/>
    <property type="match status" value="1"/>
</dbReference>
<feature type="transmembrane region" description="Helical" evidence="9">
    <location>
        <begin position="123"/>
        <end position="150"/>
    </location>
</feature>
<dbReference type="InterPro" id="IPR051629">
    <property type="entry name" value="Sulfite_efflux_TDT"/>
</dbReference>
<evidence type="ECO:0000256" key="2">
    <source>
        <dbReference type="ARBA" id="ARBA00008566"/>
    </source>
</evidence>
<feature type="region of interest" description="Disordered" evidence="8">
    <location>
        <begin position="435"/>
        <end position="484"/>
    </location>
</feature>
<dbReference type="AlphaFoldDB" id="A0AAV5S270"/>
<keyword evidence="6 9" id="KW-1133">Transmembrane helix</keyword>
<dbReference type="Gene3D" id="1.50.10.150">
    <property type="entry name" value="Voltage-dependent anion channel"/>
    <property type="match status" value="1"/>
</dbReference>
<dbReference type="PANTHER" id="PTHR31686">
    <property type="match status" value="1"/>
</dbReference>
<evidence type="ECO:0000256" key="6">
    <source>
        <dbReference type="ARBA" id="ARBA00022989"/>
    </source>
</evidence>
<feature type="transmembrane region" description="Helical" evidence="9">
    <location>
        <begin position="391"/>
        <end position="415"/>
    </location>
</feature>
<dbReference type="Proteomes" id="UP001377567">
    <property type="component" value="Unassembled WGS sequence"/>
</dbReference>
<feature type="transmembrane region" description="Helical" evidence="9">
    <location>
        <begin position="360"/>
        <end position="379"/>
    </location>
</feature>
<feature type="transmembrane region" description="Helical" evidence="9">
    <location>
        <begin position="252"/>
        <end position="273"/>
    </location>
</feature>
<dbReference type="EMBL" id="BTGD01000013">
    <property type="protein sequence ID" value="GMM57516.1"/>
    <property type="molecule type" value="Genomic_DNA"/>
</dbReference>
<evidence type="ECO:0000256" key="4">
    <source>
        <dbReference type="ARBA" id="ARBA00022475"/>
    </source>
</evidence>
<protein>
    <submittedName>
        <fullName evidence="10">Ssu1 protein</fullName>
    </submittedName>
</protein>
<proteinExistence type="inferred from homology"/>
<feature type="transmembrane region" description="Helical" evidence="9">
    <location>
        <begin position="89"/>
        <end position="111"/>
    </location>
</feature>
<dbReference type="GO" id="GO:0005886">
    <property type="term" value="C:plasma membrane"/>
    <property type="evidence" value="ECO:0007669"/>
    <property type="project" value="UniProtKB-SubCell"/>
</dbReference>
<dbReference type="PANTHER" id="PTHR31686:SF1">
    <property type="entry name" value="SULFITE EFFLUX PUMP SSU1"/>
    <property type="match status" value="1"/>
</dbReference>
<feature type="transmembrane region" description="Helical" evidence="9">
    <location>
        <begin position="44"/>
        <end position="69"/>
    </location>
</feature>
<dbReference type="GO" id="GO:0000319">
    <property type="term" value="F:sulfite transmembrane transporter activity"/>
    <property type="evidence" value="ECO:0007669"/>
    <property type="project" value="TreeGrafter"/>
</dbReference>
<evidence type="ECO:0000256" key="9">
    <source>
        <dbReference type="SAM" id="Phobius"/>
    </source>
</evidence>
<dbReference type="InterPro" id="IPR004695">
    <property type="entry name" value="SLAC1/Mae1/Ssu1/TehA"/>
</dbReference>
<evidence type="ECO:0000313" key="10">
    <source>
        <dbReference type="EMBL" id="GMM57516.1"/>
    </source>
</evidence>
<feature type="transmembrane region" description="Helical" evidence="9">
    <location>
        <begin position="14"/>
        <end position="32"/>
    </location>
</feature>
<evidence type="ECO:0000256" key="7">
    <source>
        <dbReference type="ARBA" id="ARBA00023136"/>
    </source>
</evidence>
<evidence type="ECO:0000256" key="3">
    <source>
        <dbReference type="ARBA" id="ARBA00022448"/>
    </source>
</evidence>
<dbReference type="InterPro" id="IPR038665">
    <property type="entry name" value="Voltage-dep_anion_channel_sf"/>
</dbReference>
<organism evidence="10 11">
    <name type="scientific">Maudiozyma humilis</name>
    <name type="common">Sour dough yeast</name>
    <name type="synonym">Kazachstania humilis</name>
    <dbReference type="NCBI Taxonomy" id="51915"/>
    <lineage>
        <taxon>Eukaryota</taxon>
        <taxon>Fungi</taxon>
        <taxon>Dikarya</taxon>
        <taxon>Ascomycota</taxon>
        <taxon>Saccharomycotina</taxon>
        <taxon>Saccharomycetes</taxon>
        <taxon>Saccharomycetales</taxon>
        <taxon>Saccharomycetaceae</taxon>
        <taxon>Maudiozyma</taxon>
    </lineage>
</organism>
<feature type="transmembrane region" description="Helical" evidence="9">
    <location>
        <begin position="185"/>
        <end position="205"/>
    </location>
</feature>
<evidence type="ECO:0000256" key="1">
    <source>
        <dbReference type="ARBA" id="ARBA00004651"/>
    </source>
</evidence>
<name>A0AAV5S270_MAUHU</name>
<evidence type="ECO:0000256" key="8">
    <source>
        <dbReference type="SAM" id="MobiDB-lite"/>
    </source>
</evidence>
<keyword evidence="3" id="KW-0813">Transport</keyword>
<feature type="transmembrane region" description="Helical" evidence="9">
    <location>
        <begin position="318"/>
        <end position="339"/>
    </location>
</feature>
<feature type="compositionally biased region" description="Low complexity" evidence="8">
    <location>
        <begin position="463"/>
        <end position="475"/>
    </location>
</feature>
<keyword evidence="4" id="KW-1003">Cell membrane</keyword>
<comment type="similarity">
    <text evidence="2">Belongs to the tellurite-resistance/dicarboxylate transporter (TDT) family.</text>
</comment>
<keyword evidence="11" id="KW-1185">Reference proteome</keyword>
<sequence length="506" mass="57513">MKTIQKVVWHFEPFSFVMVMGTGIASDILYAFPYPARWLRICSYILFAVACLLFLFLQAFALCHMVWYARKYSWHRYFNHYYRNLMHNVFWGTYPMGLVTIINYLTGLATNPDAMSPGNARRLMVFIYLLWWYDITVSMLTAWGISFLIWQDYYYTEDIANKYPVGTDRQKIATQNLKSTLLMNVIPLVVGTACGALFTMTPLFARTFNRNIQMLTMTVCMLLWLHAILFVGILVTLFFWNLYVNKLPRMQQVFTMFLVLGPLGQGAFGILLMTDNVKKYVELYYPQPDLSQPLPDAAAVLTIAVPWCFKIAGLLAALALLGMGYFFTIISFVAIASYMRTRDTTSAPGKTVSMFTFHKGFWAMTFPMGTMALGSREVWDQYGRVAHIGAFRVISTIYSVICVLWVLLCLAGSAYTKCMPYVRQRLGHDAQRKETSLAAAAQDSDADSENAMYKDDEERVGSDLESSANSSSQEFSPEDADMASVQTLQNIETDSVIELATMATHR</sequence>
<evidence type="ECO:0000256" key="5">
    <source>
        <dbReference type="ARBA" id="ARBA00022692"/>
    </source>
</evidence>
<reference evidence="10 11" key="1">
    <citation type="journal article" date="2023" name="Elife">
        <title>Identification of key yeast species and microbe-microbe interactions impacting larval growth of Drosophila in the wild.</title>
        <authorList>
            <person name="Mure A."/>
            <person name="Sugiura Y."/>
            <person name="Maeda R."/>
            <person name="Honda K."/>
            <person name="Sakurai N."/>
            <person name="Takahashi Y."/>
            <person name="Watada M."/>
            <person name="Katoh T."/>
            <person name="Gotoh A."/>
            <person name="Gotoh Y."/>
            <person name="Taniguchi I."/>
            <person name="Nakamura K."/>
            <person name="Hayashi T."/>
            <person name="Katayama T."/>
            <person name="Uemura T."/>
            <person name="Hattori Y."/>
        </authorList>
    </citation>
    <scope>NUCLEOTIDE SEQUENCE [LARGE SCALE GENOMIC DNA]</scope>
    <source>
        <strain evidence="10 11">KH-74</strain>
    </source>
</reference>
<dbReference type="CDD" id="cd09318">
    <property type="entry name" value="TDT_SSU1"/>
    <property type="match status" value="1"/>
</dbReference>
<accession>A0AAV5S270</accession>
<keyword evidence="7 9" id="KW-0472">Membrane</keyword>